<feature type="transmembrane region" description="Helical" evidence="8">
    <location>
        <begin position="111"/>
        <end position="133"/>
    </location>
</feature>
<dbReference type="OrthoDB" id="1675410at2"/>
<evidence type="ECO:0000313" key="10">
    <source>
        <dbReference type="Proteomes" id="UP000192468"/>
    </source>
</evidence>
<evidence type="ECO:0000256" key="1">
    <source>
        <dbReference type="ARBA" id="ARBA00004141"/>
    </source>
</evidence>
<feature type="transmembrane region" description="Helical" evidence="8">
    <location>
        <begin position="305"/>
        <end position="323"/>
    </location>
</feature>
<evidence type="ECO:0000256" key="7">
    <source>
        <dbReference type="ARBA" id="ARBA00023136"/>
    </source>
</evidence>
<keyword evidence="4" id="KW-0309">Germination</keyword>
<dbReference type="AlphaFoldDB" id="A0A1W1XSD9"/>
<protein>
    <submittedName>
        <fullName evidence="9">Spore germination protein KB</fullName>
    </submittedName>
</protein>
<dbReference type="RefSeq" id="WP_084116643.1">
    <property type="nucleotide sequence ID" value="NZ_FWXH01000013.1"/>
</dbReference>
<feature type="transmembrane region" description="Helical" evidence="8">
    <location>
        <begin position="81"/>
        <end position="105"/>
    </location>
</feature>
<feature type="transmembrane region" description="Helical" evidence="8">
    <location>
        <begin position="145"/>
        <end position="163"/>
    </location>
</feature>
<name>A0A1W1XSD9_9CLOT</name>
<evidence type="ECO:0000256" key="5">
    <source>
        <dbReference type="ARBA" id="ARBA00022692"/>
    </source>
</evidence>
<evidence type="ECO:0000256" key="8">
    <source>
        <dbReference type="SAM" id="Phobius"/>
    </source>
</evidence>
<gene>
    <name evidence="9" type="ORF">SAMN02745134_02835</name>
</gene>
<dbReference type="Pfam" id="PF03845">
    <property type="entry name" value="Spore_permease"/>
    <property type="match status" value="1"/>
</dbReference>
<keyword evidence="7 8" id="KW-0472">Membrane</keyword>
<keyword evidence="10" id="KW-1185">Reference proteome</keyword>
<dbReference type="Gene3D" id="1.20.1740.10">
    <property type="entry name" value="Amino acid/polyamine transporter I"/>
    <property type="match status" value="1"/>
</dbReference>
<feature type="transmembrane region" description="Helical" evidence="8">
    <location>
        <begin position="12"/>
        <end position="34"/>
    </location>
</feature>
<evidence type="ECO:0000256" key="4">
    <source>
        <dbReference type="ARBA" id="ARBA00022544"/>
    </source>
</evidence>
<keyword evidence="3" id="KW-0813">Transport</keyword>
<dbReference type="STRING" id="1121291.SAMN02745134_02835"/>
<evidence type="ECO:0000256" key="3">
    <source>
        <dbReference type="ARBA" id="ARBA00022448"/>
    </source>
</evidence>
<dbReference type="InterPro" id="IPR004761">
    <property type="entry name" value="Spore_GerAB"/>
</dbReference>
<dbReference type="NCBIfam" id="TIGR00912">
    <property type="entry name" value="2A0309"/>
    <property type="match status" value="1"/>
</dbReference>
<feature type="transmembrane region" description="Helical" evidence="8">
    <location>
        <begin position="40"/>
        <end position="60"/>
    </location>
</feature>
<evidence type="ECO:0000256" key="6">
    <source>
        <dbReference type="ARBA" id="ARBA00022989"/>
    </source>
</evidence>
<dbReference type="GO" id="GO:0009847">
    <property type="term" value="P:spore germination"/>
    <property type="evidence" value="ECO:0007669"/>
    <property type="project" value="InterPro"/>
</dbReference>
<keyword evidence="6 8" id="KW-1133">Transmembrane helix</keyword>
<proteinExistence type="inferred from homology"/>
<dbReference type="GO" id="GO:0016020">
    <property type="term" value="C:membrane"/>
    <property type="evidence" value="ECO:0007669"/>
    <property type="project" value="UniProtKB-SubCell"/>
</dbReference>
<evidence type="ECO:0000313" key="9">
    <source>
        <dbReference type="EMBL" id="SMC26438.1"/>
    </source>
</evidence>
<dbReference type="Proteomes" id="UP000192468">
    <property type="component" value="Unassembled WGS sequence"/>
</dbReference>
<sequence>MKIEKGIISNEQLLFLVIGLLQASTLTASFISGITKQNTWIVLLAGFIIILPVLLVYTSLNKKFPHKNLIEINNAIYGEKFGKVISLLYIFFFWFIICTNVRFIVDFFSTYLFPKTDISVFTIIIIITCNYTVKKGLEVIARTGFILSVLTILAFVLITIFTIKDINLSNFLPIFQINLKEFIMATNIIVAIPLGEIIVFLMIFPYVNDVKNVKKSVFLGLIIGSLFFFSVIVRNISVIGNIGYMDVQPEYQVAKLVNIGEIITRVEVLVAIILLFNVFLKICIFYYATVLSIAQCLKLRSYKPLTIPVGIISIILSISMFNSPVDESYLASIYSVFVIPFIMLFPVISLIIASIRKFT</sequence>
<evidence type="ECO:0000256" key="2">
    <source>
        <dbReference type="ARBA" id="ARBA00007998"/>
    </source>
</evidence>
<keyword evidence="5 8" id="KW-0812">Transmembrane</keyword>
<dbReference type="EMBL" id="FWXH01000013">
    <property type="protein sequence ID" value="SMC26438.1"/>
    <property type="molecule type" value="Genomic_DNA"/>
</dbReference>
<dbReference type="PANTHER" id="PTHR34975:SF2">
    <property type="entry name" value="SPORE GERMINATION PROTEIN A2"/>
    <property type="match status" value="1"/>
</dbReference>
<feature type="transmembrane region" description="Helical" evidence="8">
    <location>
        <begin position="183"/>
        <end position="204"/>
    </location>
</feature>
<accession>A0A1W1XSD9</accession>
<comment type="subcellular location">
    <subcellularLocation>
        <location evidence="1">Membrane</location>
        <topology evidence="1">Multi-pass membrane protein</topology>
    </subcellularLocation>
</comment>
<feature type="transmembrane region" description="Helical" evidence="8">
    <location>
        <begin position="216"/>
        <end position="236"/>
    </location>
</feature>
<dbReference type="PANTHER" id="PTHR34975">
    <property type="entry name" value="SPORE GERMINATION PROTEIN A2"/>
    <property type="match status" value="1"/>
</dbReference>
<comment type="similarity">
    <text evidence="2">Belongs to the amino acid-polyamine-organocation (APC) superfamily. Spore germination protein (SGP) (TC 2.A.3.9) family.</text>
</comment>
<reference evidence="9 10" key="1">
    <citation type="submission" date="2017-04" db="EMBL/GenBank/DDBJ databases">
        <authorList>
            <person name="Afonso C.L."/>
            <person name="Miller P.J."/>
            <person name="Scott M.A."/>
            <person name="Spackman E."/>
            <person name="Goraichik I."/>
            <person name="Dimitrov K.M."/>
            <person name="Suarez D.L."/>
            <person name="Swayne D.E."/>
        </authorList>
    </citation>
    <scope>NUCLEOTIDE SEQUENCE [LARGE SCALE GENOMIC DNA]</scope>
    <source>
        <strain evidence="9 10">DSM 12555</strain>
    </source>
</reference>
<feature type="transmembrane region" description="Helical" evidence="8">
    <location>
        <begin position="268"/>
        <end position="293"/>
    </location>
</feature>
<organism evidence="9 10">
    <name type="scientific">Clostridium acidisoli DSM 12555</name>
    <dbReference type="NCBI Taxonomy" id="1121291"/>
    <lineage>
        <taxon>Bacteria</taxon>
        <taxon>Bacillati</taxon>
        <taxon>Bacillota</taxon>
        <taxon>Clostridia</taxon>
        <taxon>Eubacteriales</taxon>
        <taxon>Clostridiaceae</taxon>
        <taxon>Clostridium</taxon>
    </lineage>
</organism>
<feature type="transmembrane region" description="Helical" evidence="8">
    <location>
        <begin position="329"/>
        <end position="353"/>
    </location>
</feature>